<dbReference type="AlphaFoldDB" id="A0AAJ4THX6"/>
<evidence type="ECO:0000313" key="2">
    <source>
        <dbReference type="Proteomes" id="UP000682358"/>
    </source>
</evidence>
<sequence length="191" mass="22238">MRISPFFLHHITRPCTIKQGKVSELALQLRRIYNHQNIFPAPQKPTSVEIGLESLNSHPLKNNQKKLEQTPEYKKLVREARKEAQTAFTKQEWKKAYLVRQSYTANGGIFSYAQQLANKSRFNVVGIKGEYISTSADNRQQQALFRPQNKLLRIISKLGNLLLSKWREKKKAVIPKDTQPLMTYKTLFSFY</sequence>
<gene>
    <name evidence="1" type="ORF">KOF27_17820</name>
</gene>
<name>A0AAJ4THX6_PRORE</name>
<reference evidence="1" key="1">
    <citation type="submission" date="2021-06" db="EMBL/GenBank/DDBJ databases">
        <title>Emergence of genetically related NDM-1-producing Providencia rettgeri strains in Argentina.</title>
        <authorList>
            <person name="Pasteran F."/>
            <person name="Meo A."/>
            <person name="Gomez S."/>
            <person name="Derdoy L."/>
            <person name="Albronoz E."/>
            <person name="Faccone D."/>
            <person name="Guerriero L."/>
            <person name="Archuby D."/>
            <person name="Tarzia A."/>
            <person name="Lopez M."/>
            <person name="Corso A."/>
        </authorList>
    </citation>
    <scope>NUCLEOTIDE SEQUENCE</scope>
    <source>
        <strain evidence="1">PreM15628</strain>
    </source>
</reference>
<dbReference type="EMBL" id="CP076405">
    <property type="protein sequence ID" value="QWQ20420.2"/>
    <property type="molecule type" value="Genomic_DNA"/>
</dbReference>
<dbReference type="Proteomes" id="UP000682358">
    <property type="component" value="Chromosome"/>
</dbReference>
<protein>
    <submittedName>
        <fullName evidence="1">Uncharacterized protein</fullName>
    </submittedName>
</protein>
<accession>A0AAJ4THX6</accession>
<proteinExistence type="predicted"/>
<evidence type="ECO:0000313" key="1">
    <source>
        <dbReference type="EMBL" id="QWQ20420.2"/>
    </source>
</evidence>
<organism evidence="1 2">
    <name type="scientific">Providencia rettgeri</name>
    <dbReference type="NCBI Taxonomy" id="587"/>
    <lineage>
        <taxon>Bacteria</taxon>
        <taxon>Pseudomonadati</taxon>
        <taxon>Pseudomonadota</taxon>
        <taxon>Gammaproteobacteria</taxon>
        <taxon>Enterobacterales</taxon>
        <taxon>Morganellaceae</taxon>
        <taxon>Providencia</taxon>
    </lineage>
</organism>